<gene>
    <name evidence="2" type="ORF">GCM10023333_40800</name>
</gene>
<keyword evidence="1" id="KW-0472">Membrane</keyword>
<dbReference type="EMBL" id="BAABJZ010000106">
    <property type="protein sequence ID" value="GAA4902513.1"/>
    <property type="molecule type" value="Genomic_DNA"/>
</dbReference>
<keyword evidence="3" id="KW-1185">Reference proteome</keyword>
<evidence type="ECO:0000313" key="2">
    <source>
        <dbReference type="EMBL" id="GAA4902513.1"/>
    </source>
</evidence>
<sequence>MMLVAIGSLTAMLLLSLSSLINNDNMVASMFELQGWTLLLVQAILLASAAVGASFAALFKANSFVTAGCTIRVTKAPIGSDLWLA</sequence>
<reference evidence="3" key="1">
    <citation type="journal article" date="2019" name="Int. J. Syst. Evol. Microbiol.">
        <title>The Global Catalogue of Microorganisms (GCM) 10K type strain sequencing project: providing services to taxonomists for standard genome sequencing and annotation.</title>
        <authorList>
            <consortium name="The Broad Institute Genomics Platform"/>
            <consortium name="The Broad Institute Genome Sequencing Center for Infectious Disease"/>
            <person name="Wu L."/>
            <person name="Ma J."/>
        </authorList>
    </citation>
    <scope>NUCLEOTIDE SEQUENCE [LARGE SCALE GENOMIC DNA]</scope>
    <source>
        <strain evidence="3">JCM 18401</strain>
    </source>
</reference>
<keyword evidence="1" id="KW-1133">Transmembrane helix</keyword>
<organism evidence="2 3">
    <name type="scientific">Ferrimonas pelagia</name>
    <dbReference type="NCBI Taxonomy" id="1177826"/>
    <lineage>
        <taxon>Bacteria</taxon>
        <taxon>Pseudomonadati</taxon>
        <taxon>Pseudomonadota</taxon>
        <taxon>Gammaproteobacteria</taxon>
        <taxon>Alteromonadales</taxon>
        <taxon>Ferrimonadaceae</taxon>
        <taxon>Ferrimonas</taxon>
    </lineage>
</organism>
<comment type="caution">
    <text evidence="2">The sequence shown here is derived from an EMBL/GenBank/DDBJ whole genome shotgun (WGS) entry which is preliminary data.</text>
</comment>
<keyword evidence="1" id="KW-0812">Transmembrane</keyword>
<accession>A0ABP9FQY9</accession>
<evidence type="ECO:0000256" key="1">
    <source>
        <dbReference type="SAM" id="Phobius"/>
    </source>
</evidence>
<dbReference type="Proteomes" id="UP001499988">
    <property type="component" value="Unassembled WGS sequence"/>
</dbReference>
<evidence type="ECO:0000313" key="3">
    <source>
        <dbReference type="Proteomes" id="UP001499988"/>
    </source>
</evidence>
<evidence type="ECO:0008006" key="4">
    <source>
        <dbReference type="Google" id="ProtNLM"/>
    </source>
</evidence>
<proteinExistence type="predicted"/>
<name>A0ABP9FQY9_9GAMM</name>
<protein>
    <recommendedName>
        <fullName evidence="4">FtsX-like permease family protein</fullName>
    </recommendedName>
</protein>
<feature type="transmembrane region" description="Helical" evidence="1">
    <location>
        <begin position="36"/>
        <end position="59"/>
    </location>
</feature>